<evidence type="ECO:0000256" key="1">
    <source>
        <dbReference type="SAM" id="SignalP"/>
    </source>
</evidence>
<protein>
    <submittedName>
        <fullName evidence="2">Uncharacterized protein</fullName>
    </submittedName>
</protein>
<evidence type="ECO:0000313" key="3">
    <source>
        <dbReference type="Proteomes" id="UP000092578"/>
    </source>
</evidence>
<comment type="caution">
    <text evidence="2">The sequence shown here is derived from an EMBL/GenBank/DDBJ whole genome shotgun (WGS) entry which is preliminary data.</text>
</comment>
<dbReference type="PROSITE" id="PS51257">
    <property type="entry name" value="PROKAR_LIPOPROTEIN"/>
    <property type="match status" value="1"/>
</dbReference>
<feature type="chain" id="PRO_5008622326" evidence="1">
    <location>
        <begin position="22"/>
        <end position="504"/>
    </location>
</feature>
<accession>A0A1B9AYQ3</accession>
<keyword evidence="1" id="KW-0732">Signal</keyword>
<organism evidence="2 3">
    <name type="scientific">Pseudobacillus wudalianchiensis</name>
    <dbReference type="NCBI Taxonomy" id="1743143"/>
    <lineage>
        <taxon>Bacteria</taxon>
        <taxon>Bacillati</taxon>
        <taxon>Bacillota</taxon>
        <taxon>Bacilli</taxon>
        <taxon>Bacillales</taxon>
        <taxon>Bacillaceae</taxon>
        <taxon>Pseudobacillus</taxon>
    </lineage>
</organism>
<proteinExistence type="predicted"/>
<sequence>MKEWMLAALAAVFLLAGCTEADHSGQAAAGETVPLGELKLVLSQNLSLQNKTESSLSSFYKDTLYTYNWEERGQLKIKVRTVNNGDQFVMVQLRNVSNKPLSLKAKVTQPQVDNYYFIDWQRETKPRQPDPIIGNDVTTPPSGLLRYSADNRFLYEAVVSKQYQSKVKTKLYGNGQQSTIRELTAEKEALQHDVSGFSVLLEALPGQLTEQWFLLAKEPLFENGDHLSSWIDFQYTHYQEVNNWFTVNGATQKLPWSVEPVTKNGYGRHLGTLLEKAAIDQYFSSGDRYFYDLMAQSIGNLLEYREQKRSSVWKNEYTNVWLKRKYRLIAPYVDTQQNEMIALYLYRIGKEFDDKELMALLPAYADYLLDLIEIDMIVPTAKGYLPADYYSPYQRKRFIHASLPSAISKADLFVEAYKATGEKKYATAARDIRLGIESLGTKWIRPDGELWYQVNRDLTLSGKDTGRLTLDLLEQHKKNWQAIDQSKSPVLQKLIDSKRKAIQR</sequence>
<feature type="signal peptide" evidence="1">
    <location>
        <begin position="1"/>
        <end position="21"/>
    </location>
</feature>
<name>A0A1B9AYQ3_9BACI</name>
<dbReference type="RefSeq" id="WP_065410180.1">
    <property type="nucleotide sequence ID" value="NZ_MAYT01000012.1"/>
</dbReference>
<dbReference type="EMBL" id="MAYT01000012">
    <property type="protein sequence ID" value="OCA88868.1"/>
    <property type="molecule type" value="Genomic_DNA"/>
</dbReference>
<dbReference type="AlphaFoldDB" id="A0A1B9AYQ3"/>
<gene>
    <name evidence="2" type="ORF">A8F95_05395</name>
</gene>
<reference evidence="3" key="1">
    <citation type="submission" date="2016-05" db="EMBL/GenBank/DDBJ databases">
        <authorList>
            <person name="Liu B."/>
            <person name="Wang J."/>
            <person name="Zhu Y."/>
            <person name="Liu G."/>
            <person name="Chen Q."/>
            <person name="Chen Z."/>
            <person name="Lan J."/>
            <person name="Che J."/>
            <person name="Ge C."/>
            <person name="Shi H."/>
            <person name="Pan Z."/>
            <person name="Liu X."/>
        </authorList>
    </citation>
    <scope>NUCLEOTIDE SEQUENCE [LARGE SCALE GENOMIC DNA]</scope>
    <source>
        <strain evidence="3">FJAT-27215</strain>
    </source>
</reference>
<keyword evidence="3" id="KW-1185">Reference proteome</keyword>
<dbReference type="Proteomes" id="UP000092578">
    <property type="component" value="Unassembled WGS sequence"/>
</dbReference>
<evidence type="ECO:0000313" key="2">
    <source>
        <dbReference type="EMBL" id="OCA88868.1"/>
    </source>
</evidence>